<comment type="caution">
    <text evidence="3">The sequence shown here is derived from an EMBL/GenBank/DDBJ whole genome shotgun (WGS) entry which is preliminary data.</text>
</comment>
<dbReference type="PANTHER" id="PTHR38133">
    <property type="entry name" value="SLR1429 PROTEIN"/>
    <property type="match status" value="1"/>
</dbReference>
<dbReference type="EMBL" id="JACYXZ010000001">
    <property type="protein sequence ID" value="MBD8868074.1"/>
    <property type="molecule type" value="Genomic_DNA"/>
</dbReference>
<keyword evidence="1" id="KW-0479">Metal-binding</keyword>
<protein>
    <recommendedName>
        <fullName evidence="2">SWIM-type domain-containing protein</fullName>
    </recommendedName>
</protein>
<evidence type="ECO:0000313" key="4">
    <source>
        <dbReference type="Proteomes" id="UP000616839"/>
    </source>
</evidence>
<dbReference type="Proteomes" id="UP000616839">
    <property type="component" value="Unassembled WGS sequence"/>
</dbReference>
<reference evidence="3" key="1">
    <citation type="submission" date="2020-09" db="EMBL/GenBank/DDBJ databases">
        <title>Nocardioides sp. strain MJB4 16S ribosomal RNA gene Genome sequencing and assembly.</title>
        <authorList>
            <person name="Kim I."/>
        </authorList>
    </citation>
    <scope>NUCLEOTIDE SEQUENCE</scope>
    <source>
        <strain evidence="3">MJB4</strain>
    </source>
</reference>
<gene>
    <name evidence="3" type="ORF">IE331_00405</name>
</gene>
<keyword evidence="1" id="KW-0863">Zinc-finger</keyword>
<name>A0A927K193_9ACTN</name>
<organism evidence="3 4">
    <name type="scientific">Nocardioides donggukensis</name>
    <dbReference type="NCBI Taxonomy" id="2774019"/>
    <lineage>
        <taxon>Bacteria</taxon>
        <taxon>Bacillati</taxon>
        <taxon>Actinomycetota</taxon>
        <taxon>Actinomycetes</taxon>
        <taxon>Propionibacteriales</taxon>
        <taxon>Nocardioidaceae</taxon>
        <taxon>Nocardioides</taxon>
    </lineage>
</organism>
<dbReference type="PANTHER" id="PTHR38133:SF1">
    <property type="entry name" value="SLR1429 PROTEIN"/>
    <property type="match status" value="1"/>
</dbReference>
<dbReference type="AlphaFoldDB" id="A0A927K193"/>
<dbReference type="GO" id="GO:0008270">
    <property type="term" value="F:zinc ion binding"/>
    <property type="evidence" value="ECO:0007669"/>
    <property type="project" value="UniProtKB-KW"/>
</dbReference>
<keyword evidence="1" id="KW-0862">Zinc</keyword>
<keyword evidence="4" id="KW-1185">Reference proteome</keyword>
<evidence type="ECO:0000259" key="2">
    <source>
        <dbReference type="PROSITE" id="PS50966"/>
    </source>
</evidence>
<feature type="domain" description="SWIM-type" evidence="2">
    <location>
        <begin position="121"/>
        <end position="156"/>
    </location>
</feature>
<evidence type="ECO:0000313" key="3">
    <source>
        <dbReference type="EMBL" id="MBD8868074.1"/>
    </source>
</evidence>
<sequence>MPGAVTHPRFPARRSVPRPASWWGRAWQRAVEESAYGEADLRAGRSLARAGAVGQVTAAPGGLLAAVREGDDAWTTTVRVPVLAPDEVAILVELVAAEAGRLPGLLAGDLPHQLVEDAEESGVELLPYGGELAAECTCAAWTPPCPHAIALLSQAGWLLDRDPLTLLLLRGLPREDLLAGLHARVRGADPEGGPDEETDADVETAHDAALRAARILDRLDRGAEVPDHLF</sequence>
<evidence type="ECO:0000256" key="1">
    <source>
        <dbReference type="PROSITE-ProRule" id="PRU00325"/>
    </source>
</evidence>
<proteinExistence type="predicted"/>
<accession>A0A927K193</accession>
<dbReference type="PROSITE" id="PS50966">
    <property type="entry name" value="ZF_SWIM"/>
    <property type="match status" value="1"/>
</dbReference>
<dbReference type="InterPro" id="IPR007527">
    <property type="entry name" value="Znf_SWIM"/>
</dbReference>